<dbReference type="EMBL" id="BSFK01000016">
    <property type="protein sequence ID" value="GLK78073.1"/>
    <property type="molecule type" value="Genomic_DNA"/>
</dbReference>
<dbReference type="AlphaFoldDB" id="A0A9W6N571"/>
<protein>
    <submittedName>
        <fullName evidence="1">Uncharacterized protein</fullName>
    </submittedName>
</protein>
<comment type="caution">
    <text evidence="1">The sequence shown here is derived from an EMBL/GenBank/DDBJ whole genome shotgun (WGS) entry which is preliminary data.</text>
</comment>
<keyword evidence="2" id="KW-1185">Reference proteome</keyword>
<evidence type="ECO:0000313" key="2">
    <source>
        <dbReference type="Proteomes" id="UP001143364"/>
    </source>
</evidence>
<reference evidence="1" key="1">
    <citation type="journal article" date="2014" name="Int. J. Syst. Evol. Microbiol.">
        <title>Complete genome sequence of Corynebacterium casei LMG S-19264T (=DSM 44701T), isolated from a smear-ripened cheese.</title>
        <authorList>
            <consortium name="US DOE Joint Genome Institute (JGI-PGF)"/>
            <person name="Walter F."/>
            <person name="Albersmeier A."/>
            <person name="Kalinowski J."/>
            <person name="Ruckert C."/>
        </authorList>
    </citation>
    <scope>NUCLEOTIDE SEQUENCE</scope>
    <source>
        <strain evidence="1">VKM B-2555</strain>
    </source>
</reference>
<dbReference type="Proteomes" id="UP001143364">
    <property type="component" value="Unassembled WGS sequence"/>
</dbReference>
<sequence length="111" mass="12345">MSAKNLTLADAPASLALHEGLNARRSVQVAAFKKFQQRSEYQGALMDIEARRRRFVDNALFTAFLAGFAAGRDVIKGIADDYMTSEKHHPDYVLIPKEKFEQLLSAAKDCA</sequence>
<accession>A0A9W6N571</accession>
<organism evidence="1 2">
    <name type="scientific">Methylopila jiangsuensis</name>
    <dbReference type="NCBI Taxonomy" id="586230"/>
    <lineage>
        <taxon>Bacteria</taxon>
        <taxon>Pseudomonadati</taxon>
        <taxon>Pseudomonadota</taxon>
        <taxon>Alphaproteobacteria</taxon>
        <taxon>Hyphomicrobiales</taxon>
        <taxon>Methylopilaceae</taxon>
        <taxon>Methylopila</taxon>
    </lineage>
</organism>
<reference evidence="1" key="2">
    <citation type="submission" date="2023-01" db="EMBL/GenBank/DDBJ databases">
        <authorList>
            <person name="Sun Q."/>
            <person name="Evtushenko L."/>
        </authorList>
    </citation>
    <scope>NUCLEOTIDE SEQUENCE</scope>
    <source>
        <strain evidence="1">VKM B-2555</strain>
    </source>
</reference>
<proteinExistence type="predicted"/>
<gene>
    <name evidence="1" type="ORF">GCM10008171_33270</name>
</gene>
<evidence type="ECO:0000313" key="1">
    <source>
        <dbReference type="EMBL" id="GLK78073.1"/>
    </source>
</evidence>
<name>A0A9W6N571_9HYPH</name>